<gene>
    <name evidence="2" type="ORF">GCM10010393_03570</name>
</gene>
<dbReference type="PANTHER" id="PTHR42110">
    <property type="entry name" value="L-ASPARAGINASE, PUTATIVE (AFU_ORTHOLOGUE AFUA_3G11890)-RELATED"/>
    <property type="match status" value="1"/>
</dbReference>
<reference evidence="3" key="1">
    <citation type="journal article" date="2019" name="Int. J. Syst. Evol. Microbiol.">
        <title>The Global Catalogue of Microorganisms (GCM) 10K type strain sequencing project: providing services to taxonomists for standard genome sequencing and annotation.</title>
        <authorList>
            <consortium name="The Broad Institute Genomics Platform"/>
            <consortium name="The Broad Institute Genome Sequencing Center for Infectious Disease"/>
            <person name="Wu L."/>
            <person name="Ma J."/>
        </authorList>
    </citation>
    <scope>NUCLEOTIDE SEQUENCE [LARGE SCALE GENOMIC DNA]</scope>
    <source>
        <strain evidence="3">JCM 5062</strain>
    </source>
</reference>
<dbReference type="InterPro" id="IPR023214">
    <property type="entry name" value="HAD_sf"/>
</dbReference>
<dbReference type="Proteomes" id="UP001499942">
    <property type="component" value="Unassembled WGS sequence"/>
</dbReference>
<feature type="region of interest" description="Disordered" evidence="1">
    <location>
        <begin position="251"/>
        <end position="272"/>
    </location>
</feature>
<dbReference type="InterPro" id="IPR036412">
    <property type="entry name" value="HAD-like_sf"/>
</dbReference>
<dbReference type="Pfam" id="PF06089">
    <property type="entry name" value="Asparaginase_II"/>
    <property type="match status" value="1"/>
</dbReference>
<dbReference type="NCBIfam" id="TIGR01549">
    <property type="entry name" value="HAD-SF-IA-v1"/>
    <property type="match status" value="1"/>
</dbReference>
<proteinExistence type="predicted"/>
<dbReference type="PANTHER" id="PTHR42110:SF1">
    <property type="entry name" value="L-ASPARAGINASE, PUTATIVE (AFU_ORTHOLOGUE AFUA_3G11890)-RELATED"/>
    <property type="match status" value="1"/>
</dbReference>
<organism evidence="2 3">
    <name type="scientific">Streptomyces gobitricini</name>
    <dbReference type="NCBI Taxonomy" id="68211"/>
    <lineage>
        <taxon>Bacteria</taxon>
        <taxon>Bacillati</taxon>
        <taxon>Actinomycetota</taxon>
        <taxon>Actinomycetes</taxon>
        <taxon>Kitasatosporales</taxon>
        <taxon>Streptomycetaceae</taxon>
        <taxon>Streptomyces</taxon>
    </lineage>
</organism>
<name>A0ABP5YDX4_9ACTN</name>
<protein>
    <recommendedName>
        <fullName evidence="4">Hydrolase</fullName>
    </recommendedName>
</protein>
<evidence type="ECO:0008006" key="4">
    <source>
        <dbReference type="Google" id="ProtNLM"/>
    </source>
</evidence>
<dbReference type="Pfam" id="PF00702">
    <property type="entry name" value="Hydrolase"/>
    <property type="match status" value="1"/>
</dbReference>
<keyword evidence="3" id="KW-1185">Reference proteome</keyword>
<dbReference type="InterPro" id="IPR010349">
    <property type="entry name" value="Asparaginase_II"/>
</dbReference>
<evidence type="ECO:0000313" key="2">
    <source>
        <dbReference type="EMBL" id="GAA2476864.1"/>
    </source>
</evidence>
<sequence length="600" mass="62875">MVGAVTHMRCDALSLDLDETLIDYSVSSPRALEAIGAHGSDLPRWYEVSARADRDLDRGLLPVEQYERERIRRFHEACHRRTLSASELDELVARRRGAVLASVRLFPDAVRFLDTVTALGLRCVAVSNSFTALREDIVRHLGLATYFSHITYCGDGTHRKPAKEAFSRGLAALAGAEAVVHIGDEYEADVIGAGNAGLRSVHVDRSGGGCAHAGACVASLDVSLERHAHGVLVRFGTGPVLTVDERNLPYSHLPPPGTVNTPSPKGAPAMSSAPADAAVYRGGDPIAEVVRSGFTESFHRGSVAVTDSAGTLIARVGDAVSPVFPRSAIKPVLAVAMLRAGWKPAGDAELAVAAASHRGEPAHVERVERILADAGLDGDALRCPPDFPMDPAAARAIVAAGGEARRVYMTCSGKHAAMLATCVANGWDTATYMEPGHPLQKLATSVIEELTGETVAATGVDGCGVPVLAVGLTGLALAMSRLVEASEGTEERAVADAMRAHPHLVEGTDQTDARAMRAVPGLLVKFGAEGLHLLAAPGAGAVAVKVDDGASRASMPVALDAFITRGHLTVPESAKEAVEKLIRPEIRGGGRQVGHLRTLL</sequence>
<dbReference type="SFLD" id="SFLDS00003">
    <property type="entry name" value="Haloacid_Dehalogenase"/>
    <property type="match status" value="1"/>
</dbReference>
<evidence type="ECO:0000256" key="1">
    <source>
        <dbReference type="SAM" id="MobiDB-lite"/>
    </source>
</evidence>
<dbReference type="InterPro" id="IPR006439">
    <property type="entry name" value="HAD-SF_hydro_IA"/>
</dbReference>
<dbReference type="EMBL" id="BAAASR010000002">
    <property type="protein sequence ID" value="GAA2476864.1"/>
    <property type="molecule type" value="Genomic_DNA"/>
</dbReference>
<dbReference type="Gene3D" id="3.40.50.1000">
    <property type="entry name" value="HAD superfamily/HAD-like"/>
    <property type="match status" value="1"/>
</dbReference>
<evidence type="ECO:0000313" key="3">
    <source>
        <dbReference type="Proteomes" id="UP001499942"/>
    </source>
</evidence>
<accession>A0ABP5YDX4</accession>
<dbReference type="SUPFAM" id="SSF56784">
    <property type="entry name" value="HAD-like"/>
    <property type="match status" value="1"/>
</dbReference>
<dbReference type="Gene3D" id="1.20.120.1600">
    <property type="match status" value="1"/>
</dbReference>
<dbReference type="SFLD" id="SFLDG01129">
    <property type="entry name" value="C1.5:_HAD__Beta-PGM__Phosphata"/>
    <property type="match status" value="1"/>
</dbReference>
<comment type="caution">
    <text evidence="2">The sequence shown here is derived from an EMBL/GenBank/DDBJ whole genome shotgun (WGS) entry which is preliminary data.</text>
</comment>